<name>A0ABT1STD1_9FIRM</name>
<evidence type="ECO:0000259" key="2">
    <source>
        <dbReference type="Pfam" id="PF00149"/>
    </source>
</evidence>
<gene>
    <name evidence="3" type="ORF">NE675_08090</name>
</gene>
<evidence type="ECO:0000256" key="1">
    <source>
        <dbReference type="SAM" id="Phobius"/>
    </source>
</evidence>
<accession>A0ABT1STD1</accession>
<dbReference type="Proteomes" id="UP001206692">
    <property type="component" value="Unassembled WGS sequence"/>
</dbReference>
<keyword evidence="1" id="KW-0472">Membrane</keyword>
<protein>
    <submittedName>
        <fullName evidence="3">Metallophosphoesterase</fullName>
    </submittedName>
</protein>
<evidence type="ECO:0000313" key="4">
    <source>
        <dbReference type="Proteomes" id="UP001206692"/>
    </source>
</evidence>
<keyword evidence="1" id="KW-0812">Transmembrane</keyword>
<reference evidence="3 4" key="1">
    <citation type="submission" date="2022-06" db="EMBL/GenBank/DDBJ databases">
        <title>Isolation of gut microbiota from human fecal samples.</title>
        <authorList>
            <person name="Pamer E.G."/>
            <person name="Barat B."/>
            <person name="Waligurski E."/>
            <person name="Medina S."/>
            <person name="Paddock L."/>
            <person name="Mostad J."/>
        </authorList>
    </citation>
    <scope>NUCLEOTIDE SEQUENCE [LARGE SCALE GENOMIC DNA]</scope>
    <source>
        <strain evidence="3 4">DFI.1.1</strain>
    </source>
</reference>
<feature type="transmembrane region" description="Helical" evidence="1">
    <location>
        <begin position="109"/>
        <end position="128"/>
    </location>
</feature>
<keyword evidence="4" id="KW-1185">Reference proteome</keyword>
<dbReference type="PANTHER" id="PTHR31302">
    <property type="entry name" value="TRANSMEMBRANE PROTEIN WITH METALLOPHOSPHOESTERASE DOMAIN-RELATED"/>
    <property type="match status" value="1"/>
</dbReference>
<dbReference type="EMBL" id="JANGEW010000014">
    <property type="protein sequence ID" value="MCQ5342977.1"/>
    <property type="molecule type" value="Genomic_DNA"/>
</dbReference>
<feature type="domain" description="Calcineurin-like phosphoesterase" evidence="2">
    <location>
        <begin position="151"/>
        <end position="309"/>
    </location>
</feature>
<sequence length="367" mass="40931">MKQRHYFYLILAFIGELFVIGQWSLFRHSLPIPEMPLLAIFMALPVLYVIPYVFSAVLPPLVTRGLTRFAGYWFSFSYYATMLLIPGLLLWIAAQLMGRNDLWQGTISVYYSAFAFALSWLLLAIGAWRGHHQIVRTVDIETDKPIDRDFSIAFVSDIHLGAVLGTSFSRQLTRDVNACRPDMVLMGGDIIDGDLQYVLKEDSFSGFEGLKAPSGVFAVMGNHDTYGENLALEADVLGRYGVRVLNGDVVTPIPGVTLFGREDYYIAPAAPVRKADDAAFSIFMEHEPMHIHQAAEAGWDLHVSGHTHAGQFWPNRLVTSRIFAMDYGTRKFGKMTAMVSSGYGAWGALFRLGPSPEVVVIRVHKKG</sequence>
<dbReference type="InterPro" id="IPR004843">
    <property type="entry name" value="Calcineurin-like_PHP"/>
</dbReference>
<dbReference type="RefSeq" id="WP_062412236.1">
    <property type="nucleotide sequence ID" value="NZ_JAJCIO010000011.1"/>
</dbReference>
<dbReference type="SUPFAM" id="SSF56300">
    <property type="entry name" value="Metallo-dependent phosphatases"/>
    <property type="match status" value="1"/>
</dbReference>
<dbReference type="PANTHER" id="PTHR31302:SF0">
    <property type="entry name" value="TRANSMEMBRANE PROTEIN WITH METALLOPHOSPHOESTERASE DOMAIN"/>
    <property type="match status" value="1"/>
</dbReference>
<dbReference type="Gene3D" id="3.60.21.10">
    <property type="match status" value="1"/>
</dbReference>
<feature type="transmembrane region" description="Helical" evidence="1">
    <location>
        <begin position="78"/>
        <end position="97"/>
    </location>
</feature>
<feature type="transmembrane region" description="Helical" evidence="1">
    <location>
        <begin position="6"/>
        <end position="25"/>
    </location>
</feature>
<feature type="transmembrane region" description="Helical" evidence="1">
    <location>
        <begin position="37"/>
        <end position="58"/>
    </location>
</feature>
<comment type="caution">
    <text evidence="3">The sequence shown here is derived from an EMBL/GenBank/DDBJ whole genome shotgun (WGS) entry which is preliminary data.</text>
</comment>
<dbReference type="InterPro" id="IPR051158">
    <property type="entry name" value="Metallophosphoesterase_sf"/>
</dbReference>
<dbReference type="InterPro" id="IPR029052">
    <property type="entry name" value="Metallo-depent_PP-like"/>
</dbReference>
<dbReference type="Pfam" id="PF00149">
    <property type="entry name" value="Metallophos"/>
    <property type="match status" value="1"/>
</dbReference>
<organism evidence="3 4">
    <name type="scientific">Megasphaera massiliensis</name>
    <dbReference type="NCBI Taxonomy" id="1232428"/>
    <lineage>
        <taxon>Bacteria</taxon>
        <taxon>Bacillati</taxon>
        <taxon>Bacillota</taxon>
        <taxon>Negativicutes</taxon>
        <taxon>Veillonellales</taxon>
        <taxon>Veillonellaceae</taxon>
        <taxon>Megasphaera</taxon>
    </lineage>
</organism>
<proteinExistence type="predicted"/>
<keyword evidence="1" id="KW-1133">Transmembrane helix</keyword>
<evidence type="ECO:0000313" key="3">
    <source>
        <dbReference type="EMBL" id="MCQ5342977.1"/>
    </source>
</evidence>